<protein>
    <submittedName>
        <fullName evidence="1">Uncharacterized protein</fullName>
    </submittedName>
</protein>
<reference evidence="1" key="2">
    <citation type="journal article" date="2015" name="Fish Shellfish Immunol.">
        <title>Early steps in the European eel (Anguilla anguilla)-Vibrio vulnificus interaction in the gills: Role of the RtxA13 toxin.</title>
        <authorList>
            <person name="Callol A."/>
            <person name="Pajuelo D."/>
            <person name="Ebbesson L."/>
            <person name="Teles M."/>
            <person name="MacKenzie S."/>
            <person name="Amaro C."/>
        </authorList>
    </citation>
    <scope>NUCLEOTIDE SEQUENCE</scope>
</reference>
<accession>A0A0E9QXY4</accession>
<evidence type="ECO:0000313" key="1">
    <source>
        <dbReference type="EMBL" id="JAH20948.1"/>
    </source>
</evidence>
<proteinExistence type="predicted"/>
<sequence>MLPTAAVPTIGRTLLDLFFCPVVTVRDLD</sequence>
<name>A0A0E9QXY4_ANGAN</name>
<reference evidence="1" key="1">
    <citation type="submission" date="2014-11" db="EMBL/GenBank/DDBJ databases">
        <authorList>
            <person name="Amaro Gonzalez C."/>
        </authorList>
    </citation>
    <scope>NUCLEOTIDE SEQUENCE</scope>
</reference>
<dbReference type="EMBL" id="GBXM01087629">
    <property type="protein sequence ID" value="JAH20948.1"/>
    <property type="molecule type" value="Transcribed_RNA"/>
</dbReference>
<dbReference type="AlphaFoldDB" id="A0A0E9QXY4"/>
<organism evidence="1">
    <name type="scientific">Anguilla anguilla</name>
    <name type="common">European freshwater eel</name>
    <name type="synonym">Muraena anguilla</name>
    <dbReference type="NCBI Taxonomy" id="7936"/>
    <lineage>
        <taxon>Eukaryota</taxon>
        <taxon>Metazoa</taxon>
        <taxon>Chordata</taxon>
        <taxon>Craniata</taxon>
        <taxon>Vertebrata</taxon>
        <taxon>Euteleostomi</taxon>
        <taxon>Actinopterygii</taxon>
        <taxon>Neopterygii</taxon>
        <taxon>Teleostei</taxon>
        <taxon>Anguilliformes</taxon>
        <taxon>Anguillidae</taxon>
        <taxon>Anguilla</taxon>
    </lineage>
</organism>